<accession>A0A1W0WX41</accession>
<evidence type="ECO:0000259" key="4">
    <source>
        <dbReference type="SMART" id="SM01266"/>
    </source>
</evidence>
<dbReference type="Gene3D" id="2.160.10.10">
    <property type="entry name" value="Hexapeptide repeat proteins"/>
    <property type="match status" value="1"/>
</dbReference>
<comment type="similarity">
    <text evidence="1">Belongs to the transferase hexapeptide repeat family.</text>
</comment>
<reference evidence="6" key="1">
    <citation type="submission" date="2017-01" db="EMBL/GenBank/DDBJ databases">
        <title>Comparative genomics of anhydrobiosis in the tardigrade Hypsibius dujardini.</title>
        <authorList>
            <person name="Yoshida Y."/>
            <person name="Koutsovoulos G."/>
            <person name="Laetsch D."/>
            <person name="Stevens L."/>
            <person name="Kumar S."/>
            <person name="Horikawa D."/>
            <person name="Ishino K."/>
            <person name="Komine S."/>
            <person name="Tomita M."/>
            <person name="Blaxter M."/>
            <person name="Arakawa K."/>
        </authorList>
    </citation>
    <scope>NUCLEOTIDE SEQUENCE [LARGE SCALE GENOMIC DNA]</scope>
    <source>
        <strain evidence="6">Z151</strain>
    </source>
</reference>
<dbReference type="PANTHER" id="PTHR23416">
    <property type="entry name" value="SIALIC ACID SYNTHASE-RELATED"/>
    <property type="match status" value="1"/>
</dbReference>
<feature type="domain" description="Maltose/galactoside acetyltransferase" evidence="4">
    <location>
        <begin position="47"/>
        <end position="101"/>
    </location>
</feature>
<keyword evidence="3" id="KW-0012">Acyltransferase</keyword>
<dbReference type="OrthoDB" id="10030506at2759"/>
<name>A0A1W0WX41_HYPEX</name>
<gene>
    <name evidence="5" type="ORF">BV898_06308</name>
</gene>
<dbReference type="EMBL" id="MTYJ01000036">
    <property type="protein sequence ID" value="OQV19769.1"/>
    <property type="molecule type" value="Genomic_DNA"/>
</dbReference>
<dbReference type="InterPro" id="IPR024688">
    <property type="entry name" value="Mac_dom"/>
</dbReference>
<dbReference type="SMART" id="SM01266">
    <property type="entry name" value="Mac"/>
    <property type="match status" value="1"/>
</dbReference>
<dbReference type="Proteomes" id="UP000192578">
    <property type="component" value="Unassembled WGS sequence"/>
</dbReference>
<dbReference type="Pfam" id="PF00132">
    <property type="entry name" value="Hexapep"/>
    <property type="match status" value="1"/>
</dbReference>
<dbReference type="FunFam" id="2.160.10.10:FF:000025">
    <property type="entry name" value="Hexapeptide-repeat containing-acetyltransferase"/>
    <property type="match status" value="1"/>
</dbReference>
<sequence length="238" mass="25565">MSAIPSVCTVKNEDEPTSYVCIPDADKIQSIKLAIPAIIPSPPVTQMDKLLSGELYDAREQVLVDGRAFARVCCQKFNASDPLDVNARNQFTEELLGTKGKGVWIEPPFNCEYGSNLHLGDATYLNFNCLILDDMPVRIGARCFLAPNVSIYTATHPIEPRARSISEYSKPVTIGDDCWIGGCSVILPGVTIGDCSVVGAGSVVTKNVPPYTVVAGNPAKKIKDVPRVSSDVPVVPSK</sequence>
<dbReference type="GO" id="GO:0005829">
    <property type="term" value="C:cytosol"/>
    <property type="evidence" value="ECO:0007669"/>
    <property type="project" value="TreeGrafter"/>
</dbReference>
<dbReference type="InterPro" id="IPR001451">
    <property type="entry name" value="Hexapep"/>
</dbReference>
<dbReference type="InterPro" id="IPR011004">
    <property type="entry name" value="Trimer_LpxA-like_sf"/>
</dbReference>
<evidence type="ECO:0000256" key="2">
    <source>
        <dbReference type="ARBA" id="ARBA00022679"/>
    </source>
</evidence>
<evidence type="ECO:0000256" key="3">
    <source>
        <dbReference type="ARBA" id="ARBA00023315"/>
    </source>
</evidence>
<organism evidence="5 6">
    <name type="scientific">Hypsibius exemplaris</name>
    <name type="common">Freshwater tardigrade</name>
    <dbReference type="NCBI Taxonomy" id="2072580"/>
    <lineage>
        <taxon>Eukaryota</taxon>
        <taxon>Metazoa</taxon>
        <taxon>Ecdysozoa</taxon>
        <taxon>Tardigrada</taxon>
        <taxon>Eutardigrada</taxon>
        <taxon>Parachela</taxon>
        <taxon>Hypsibioidea</taxon>
        <taxon>Hypsibiidae</taxon>
        <taxon>Hypsibius</taxon>
    </lineage>
</organism>
<dbReference type="InterPro" id="IPR018357">
    <property type="entry name" value="Hexapep_transf_CS"/>
</dbReference>
<keyword evidence="6" id="KW-1185">Reference proteome</keyword>
<dbReference type="PANTHER" id="PTHR23416:SF23">
    <property type="entry name" value="ACETYLTRANSFERASE C18B11.09C-RELATED"/>
    <property type="match status" value="1"/>
</dbReference>
<dbReference type="PROSITE" id="PS00101">
    <property type="entry name" value="HEXAPEP_TRANSFERASES"/>
    <property type="match status" value="1"/>
</dbReference>
<dbReference type="SUPFAM" id="SSF51161">
    <property type="entry name" value="Trimeric LpxA-like enzymes"/>
    <property type="match status" value="1"/>
</dbReference>
<keyword evidence="2" id="KW-0808">Transferase</keyword>
<evidence type="ECO:0000313" key="5">
    <source>
        <dbReference type="EMBL" id="OQV19769.1"/>
    </source>
</evidence>
<evidence type="ECO:0000313" key="6">
    <source>
        <dbReference type="Proteomes" id="UP000192578"/>
    </source>
</evidence>
<dbReference type="Pfam" id="PF12464">
    <property type="entry name" value="Mac"/>
    <property type="match status" value="1"/>
</dbReference>
<protein>
    <submittedName>
        <fullName evidence="5">Maltose O-acetyltransferase</fullName>
    </submittedName>
</protein>
<dbReference type="GO" id="GO:0008374">
    <property type="term" value="F:O-acyltransferase activity"/>
    <property type="evidence" value="ECO:0007669"/>
    <property type="project" value="TreeGrafter"/>
</dbReference>
<dbReference type="GO" id="GO:0016407">
    <property type="term" value="F:acetyltransferase activity"/>
    <property type="evidence" value="ECO:0007669"/>
    <property type="project" value="InterPro"/>
</dbReference>
<dbReference type="InterPro" id="IPR051159">
    <property type="entry name" value="Hexapeptide_acetyltransf"/>
</dbReference>
<proteinExistence type="inferred from homology"/>
<dbReference type="AlphaFoldDB" id="A0A1W0WX41"/>
<comment type="caution">
    <text evidence="5">The sequence shown here is derived from an EMBL/GenBank/DDBJ whole genome shotgun (WGS) entry which is preliminary data.</text>
</comment>
<evidence type="ECO:0000256" key="1">
    <source>
        <dbReference type="ARBA" id="ARBA00007274"/>
    </source>
</evidence>
<dbReference type="CDD" id="cd03357">
    <property type="entry name" value="LbH_MAT_GAT"/>
    <property type="match status" value="1"/>
</dbReference>